<sequence>MKSKLALSIGLLLASVTFAHAGETVVAVAANFTEPVKEIAEQFKEKTGHTATLSFGATGNFYTQIKNGAPFEVFLAADTERPTKAVEEGYGVKGTEFTYAIGTLVLWSAKDDLVKGPETLTDSKITHISFCNPDAAPYGKAAVETMDALKVHDKIKDKLVEGQNISQAYQFVKTGNAEIGFVALSQIINEKGGSKWIVPQNDYNPIRQDAVLLKTGENNEAAKAFVSFLKGPEAATIIKKYGYAFPETK</sequence>
<dbReference type="RefSeq" id="WP_075869461.1">
    <property type="nucleotide sequence ID" value="NZ_CALYQA010000002.1"/>
</dbReference>
<protein>
    <submittedName>
        <fullName evidence="8">Molybdate transport system substrate-binding protein</fullName>
    </submittedName>
</protein>
<evidence type="ECO:0000313" key="9">
    <source>
        <dbReference type="Proteomes" id="UP000187344"/>
    </source>
</evidence>
<gene>
    <name evidence="8" type="ORF">PEB0149_017820</name>
</gene>
<dbReference type="FunFam" id="3.40.190.10:FF:000035">
    <property type="entry name" value="Molybdate ABC transporter substrate-binding protein"/>
    <property type="match status" value="1"/>
</dbReference>
<dbReference type="PIRSF" id="PIRSF004846">
    <property type="entry name" value="ModA"/>
    <property type="match status" value="1"/>
</dbReference>
<dbReference type="GO" id="GO:0046872">
    <property type="term" value="F:metal ion binding"/>
    <property type="evidence" value="ECO:0007669"/>
    <property type="project" value="UniProtKB-KW"/>
</dbReference>
<evidence type="ECO:0000256" key="6">
    <source>
        <dbReference type="PIRSR" id="PIRSR004846-1"/>
    </source>
</evidence>
<keyword evidence="2 6" id="KW-0500">Molybdenum</keyword>
<reference evidence="8 9" key="1">
    <citation type="submission" date="2016-12" db="EMBL/GenBank/DDBJ databases">
        <title>Comparative genomics of Bartonella apis.</title>
        <authorList>
            <person name="Engel P."/>
        </authorList>
    </citation>
    <scope>NUCLEOTIDE SEQUENCE [LARGE SCALE GENOMIC DNA]</scope>
    <source>
        <strain evidence="8 9">PEB0149</strain>
    </source>
</reference>
<proteinExistence type="inferred from homology"/>
<dbReference type="NCBIfam" id="TIGR01256">
    <property type="entry name" value="modA"/>
    <property type="match status" value="1"/>
</dbReference>
<dbReference type="GO" id="GO:1901359">
    <property type="term" value="F:tungstate binding"/>
    <property type="evidence" value="ECO:0007669"/>
    <property type="project" value="UniProtKB-ARBA"/>
</dbReference>
<name>A0A1R0FBE0_9HYPH</name>
<evidence type="ECO:0000313" key="8">
    <source>
        <dbReference type="EMBL" id="OLY44313.1"/>
    </source>
</evidence>
<dbReference type="Pfam" id="PF13531">
    <property type="entry name" value="SBP_bac_11"/>
    <property type="match status" value="1"/>
</dbReference>
<evidence type="ECO:0000256" key="2">
    <source>
        <dbReference type="ARBA" id="ARBA00022505"/>
    </source>
</evidence>
<comment type="similarity">
    <text evidence="1">Belongs to the bacterial solute-binding protein ModA family.</text>
</comment>
<keyword evidence="9" id="KW-1185">Reference proteome</keyword>
<feature type="binding site" evidence="6">
    <location>
        <position position="58"/>
    </location>
    <ligand>
        <name>molybdate</name>
        <dbReference type="ChEBI" id="CHEBI:36264"/>
    </ligand>
</feature>
<keyword evidence="3 6" id="KW-0479">Metal-binding</keyword>
<comment type="caution">
    <text evidence="8">The sequence shown here is derived from an EMBL/GenBank/DDBJ whole genome shotgun (WGS) entry which is preliminary data.</text>
</comment>
<dbReference type="AlphaFoldDB" id="A0A1R0FBE0"/>
<dbReference type="GO" id="GO:0030973">
    <property type="term" value="F:molybdate ion binding"/>
    <property type="evidence" value="ECO:0007669"/>
    <property type="project" value="InterPro"/>
</dbReference>
<evidence type="ECO:0000256" key="7">
    <source>
        <dbReference type="SAM" id="SignalP"/>
    </source>
</evidence>
<evidence type="ECO:0000256" key="3">
    <source>
        <dbReference type="ARBA" id="ARBA00022723"/>
    </source>
</evidence>
<dbReference type="InterPro" id="IPR044084">
    <property type="entry name" value="AvModA-like_subst-bd"/>
</dbReference>
<dbReference type="InterPro" id="IPR005950">
    <property type="entry name" value="ModA"/>
</dbReference>
<feature type="signal peptide" evidence="7">
    <location>
        <begin position="1"/>
        <end position="21"/>
    </location>
</feature>
<comment type="subunit">
    <text evidence="5">The complex is composed of two ATP-binding proteins (ModC), two transmembrane proteins (ModB) and a solute-binding protein (ModA).</text>
</comment>
<evidence type="ECO:0000256" key="1">
    <source>
        <dbReference type="ARBA" id="ARBA00009175"/>
    </source>
</evidence>
<dbReference type="Proteomes" id="UP000187344">
    <property type="component" value="Unassembled WGS sequence"/>
</dbReference>
<dbReference type="SUPFAM" id="SSF53850">
    <property type="entry name" value="Periplasmic binding protein-like II"/>
    <property type="match status" value="1"/>
</dbReference>
<feature type="chain" id="PRO_5012435417" evidence="7">
    <location>
        <begin position="22"/>
        <end position="249"/>
    </location>
</feature>
<dbReference type="EMBL" id="LXYT01000001">
    <property type="protein sequence ID" value="OLY44313.1"/>
    <property type="molecule type" value="Genomic_DNA"/>
</dbReference>
<keyword evidence="4 7" id="KW-0732">Signal</keyword>
<dbReference type="OrthoDB" id="9785015at2"/>
<dbReference type="Gene3D" id="3.40.190.10">
    <property type="entry name" value="Periplasmic binding protein-like II"/>
    <property type="match status" value="2"/>
</dbReference>
<dbReference type="PANTHER" id="PTHR30632:SF14">
    <property type="entry name" value="TUNGSTATE_MOLYBDATE_CHROMATE-BINDING PROTEIN MODA"/>
    <property type="match status" value="1"/>
</dbReference>
<accession>A0A1R0FBE0</accession>
<feature type="binding site" evidence="6">
    <location>
        <position position="165"/>
    </location>
    <ligand>
        <name>molybdate</name>
        <dbReference type="ChEBI" id="CHEBI:36264"/>
    </ligand>
</feature>
<dbReference type="GO" id="GO:0015689">
    <property type="term" value="P:molybdate ion transport"/>
    <property type="evidence" value="ECO:0007669"/>
    <property type="project" value="InterPro"/>
</dbReference>
<organism evidence="8 9">
    <name type="scientific">Bartonella apis</name>
    <dbReference type="NCBI Taxonomy" id="1686310"/>
    <lineage>
        <taxon>Bacteria</taxon>
        <taxon>Pseudomonadati</taxon>
        <taxon>Pseudomonadota</taxon>
        <taxon>Alphaproteobacteria</taxon>
        <taxon>Hyphomicrobiales</taxon>
        <taxon>Bartonellaceae</taxon>
        <taxon>Bartonella</taxon>
    </lineage>
</organism>
<dbReference type="PANTHER" id="PTHR30632">
    <property type="entry name" value="MOLYBDATE-BINDING PERIPLASMIC PROTEIN"/>
    <property type="match status" value="1"/>
</dbReference>
<evidence type="ECO:0000256" key="4">
    <source>
        <dbReference type="ARBA" id="ARBA00022729"/>
    </source>
</evidence>
<dbReference type="InterPro" id="IPR050682">
    <property type="entry name" value="ModA/WtpA"/>
</dbReference>
<dbReference type="CDD" id="cd13539">
    <property type="entry name" value="PBP2_AvModA"/>
    <property type="match status" value="1"/>
</dbReference>
<evidence type="ECO:0000256" key="5">
    <source>
        <dbReference type="ARBA" id="ARBA00062515"/>
    </source>
</evidence>